<dbReference type="InterPro" id="IPR001537">
    <property type="entry name" value="SpoU_MeTrfase"/>
</dbReference>
<dbReference type="PANTHER" id="PTHR43191">
    <property type="entry name" value="RRNA METHYLTRANSFERASE 3"/>
    <property type="match status" value="1"/>
</dbReference>
<name>A0ABT5L7U7_9MOLU</name>
<feature type="domain" description="tRNA/rRNA methyltransferase SpoU type" evidence="4">
    <location>
        <begin position="93"/>
        <end position="234"/>
    </location>
</feature>
<dbReference type="InterPro" id="IPR029028">
    <property type="entry name" value="Alpha/beta_knot_MTases"/>
</dbReference>
<dbReference type="Pfam" id="PF22435">
    <property type="entry name" value="MRM3-like_sub_bind"/>
    <property type="match status" value="1"/>
</dbReference>
<evidence type="ECO:0000259" key="4">
    <source>
        <dbReference type="Pfam" id="PF00588"/>
    </source>
</evidence>
<comment type="similarity">
    <text evidence="1">Belongs to the class IV-like SAM-binding methyltransferase superfamily. RNA methyltransferase TrmH family.</text>
</comment>
<keyword evidence="7" id="KW-1185">Reference proteome</keyword>
<evidence type="ECO:0000313" key="6">
    <source>
        <dbReference type="EMBL" id="MDC9031783.1"/>
    </source>
</evidence>
<proteinExistence type="inferred from homology"/>
<evidence type="ECO:0000313" key="7">
    <source>
        <dbReference type="Proteomes" id="UP001221763"/>
    </source>
</evidence>
<evidence type="ECO:0000256" key="2">
    <source>
        <dbReference type="ARBA" id="ARBA00022603"/>
    </source>
</evidence>
<dbReference type="GO" id="GO:0032259">
    <property type="term" value="P:methylation"/>
    <property type="evidence" value="ECO:0007669"/>
    <property type="project" value="UniProtKB-KW"/>
</dbReference>
<sequence>MIISKENIKFKKLKKLLLKKYRNLYQEFLVFGEHLVEEAQKKNVILKIYTIDPSKPGTLISHNLMKELNTNKTLYPVCALCKINSQPLKSDKILIWDDIQDPSNAGVLLRSACAFGFRHIFISPKSVDFYNEKTIRSSQGAIFHLFLERGNIINFLLSAKKDNYTIFSASVNKKNINLEKSSFLKSQSKKILILGNEGLGISEIVQKHSDYFVHIDIENIESLNVGVAGSILMHLLK</sequence>
<dbReference type="Gene3D" id="3.40.1280.10">
    <property type="match status" value="1"/>
</dbReference>
<dbReference type="Pfam" id="PF00588">
    <property type="entry name" value="SpoU_methylase"/>
    <property type="match status" value="1"/>
</dbReference>
<evidence type="ECO:0000256" key="3">
    <source>
        <dbReference type="ARBA" id="ARBA00022679"/>
    </source>
</evidence>
<dbReference type="InterPro" id="IPR051259">
    <property type="entry name" value="rRNA_Methyltransferase"/>
</dbReference>
<keyword evidence="2 6" id="KW-0489">Methyltransferase</keyword>
<evidence type="ECO:0000256" key="1">
    <source>
        <dbReference type="ARBA" id="ARBA00007228"/>
    </source>
</evidence>
<organism evidence="6 7">
    <name type="scientific">Columbia Basin potato purple top phytoplasma</name>
    <dbReference type="NCBI Taxonomy" id="307134"/>
    <lineage>
        <taxon>Bacteria</taxon>
        <taxon>Bacillati</taxon>
        <taxon>Mycoplasmatota</taxon>
        <taxon>Mollicutes</taxon>
        <taxon>Acholeplasmatales</taxon>
        <taxon>Acholeplasmataceae</taxon>
        <taxon>Candidatus Phytoplasma</taxon>
        <taxon>16SrVI (Clover proliferation group)</taxon>
    </lineage>
</organism>
<dbReference type="RefSeq" id="WP_273585024.1">
    <property type="nucleotide sequence ID" value="NZ_JANHJP010000001.1"/>
</dbReference>
<gene>
    <name evidence="6" type="ORF">M8044_000002</name>
</gene>
<dbReference type="Gene3D" id="3.30.1330.30">
    <property type="match status" value="1"/>
</dbReference>
<evidence type="ECO:0000259" key="5">
    <source>
        <dbReference type="Pfam" id="PF22435"/>
    </source>
</evidence>
<dbReference type="InterPro" id="IPR029064">
    <property type="entry name" value="Ribosomal_eL30-like_sf"/>
</dbReference>
<accession>A0ABT5L7U7</accession>
<protein>
    <submittedName>
        <fullName evidence="6">RNA methyltransferase</fullName>
    </submittedName>
</protein>
<feature type="domain" description="MRM3-like substrate binding" evidence="5">
    <location>
        <begin position="7"/>
        <end position="53"/>
    </location>
</feature>
<dbReference type="EMBL" id="JANHJP010000001">
    <property type="protein sequence ID" value="MDC9031783.1"/>
    <property type="molecule type" value="Genomic_DNA"/>
</dbReference>
<dbReference type="SUPFAM" id="SSF55315">
    <property type="entry name" value="L30e-like"/>
    <property type="match status" value="1"/>
</dbReference>
<dbReference type="PANTHER" id="PTHR43191:SF2">
    <property type="entry name" value="RRNA METHYLTRANSFERASE 3, MITOCHONDRIAL"/>
    <property type="match status" value="1"/>
</dbReference>
<dbReference type="Proteomes" id="UP001221763">
    <property type="component" value="Unassembled WGS sequence"/>
</dbReference>
<dbReference type="SUPFAM" id="SSF75217">
    <property type="entry name" value="alpha/beta knot"/>
    <property type="match status" value="1"/>
</dbReference>
<keyword evidence="3" id="KW-0808">Transferase</keyword>
<comment type="caution">
    <text evidence="6">The sequence shown here is derived from an EMBL/GenBank/DDBJ whole genome shotgun (WGS) entry which is preliminary data.</text>
</comment>
<dbReference type="CDD" id="cd18095">
    <property type="entry name" value="SpoU-like_rRNA-MTase"/>
    <property type="match status" value="1"/>
</dbReference>
<reference evidence="6 7" key="1">
    <citation type="journal article" date="2023" name="Plant">
        <title>Draft Genome Sequence Resource of CBPPT1, a 'Candidatus Phytoplasma trifolii'-Related Strain Associated with Potato Purple Top Disease in the Columbia Basin, U.S.A.</title>
        <authorList>
            <person name="Wei W."/>
            <person name="Shao J."/>
            <person name="Bottner-Parker K.D."/>
            <person name="Zhao Y."/>
        </authorList>
    </citation>
    <scope>NUCLEOTIDE SEQUENCE [LARGE SCALE GENOMIC DNA]</scope>
    <source>
        <strain evidence="6 7">CBPPT1</strain>
    </source>
</reference>
<dbReference type="InterPro" id="IPR053888">
    <property type="entry name" value="MRM3-like_sub_bind"/>
</dbReference>
<dbReference type="GO" id="GO:0008168">
    <property type="term" value="F:methyltransferase activity"/>
    <property type="evidence" value="ECO:0007669"/>
    <property type="project" value="UniProtKB-KW"/>
</dbReference>
<dbReference type="InterPro" id="IPR029026">
    <property type="entry name" value="tRNA_m1G_MTases_N"/>
</dbReference>